<sequence>MKILGHTGCLKTHKAALFRNPHGSNFIAFLSMSHVQGAFQRIRPGGVRAKVCVVHFCPVERNLQKEKAE</sequence>
<evidence type="ECO:0000313" key="1">
    <source>
        <dbReference type="EMBL" id="KAK7126140.1"/>
    </source>
</evidence>
<name>A0AAN9GSW3_9TELE</name>
<keyword evidence="2" id="KW-1185">Reference proteome</keyword>
<proteinExistence type="predicted"/>
<comment type="caution">
    <text evidence="1">The sequence shown here is derived from an EMBL/GenBank/DDBJ whole genome shotgun (WGS) entry which is preliminary data.</text>
</comment>
<organism evidence="1 2">
    <name type="scientific">Phoxinus phoxinus</name>
    <name type="common">Eurasian minnow</name>
    <dbReference type="NCBI Taxonomy" id="58324"/>
    <lineage>
        <taxon>Eukaryota</taxon>
        <taxon>Metazoa</taxon>
        <taxon>Chordata</taxon>
        <taxon>Craniata</taxon>
        <taxon>Vertebrata</taxon>
        <taxon>Euteleostomi</taxon>
        <taxon>Actinopterygii</taxon>
        <taxon>Neopterygii</taxon>
        <taxon>Teleostei</taxon>
        <taxon>Ostariophysi</taxon>
        <taxon>Cypriniformes</taxon>
        <taxon>Leuciscidae</taxon>
        <taxon>Phoxininae</taxon>
        <taxon>Phoxinus</taxon>
    </lineage>
</organism>
<evidence type="ECO:0000313" key="2">
    <source>
        <dbReference type="Proteomes" id="UP001364617"/>
    </source>
</evidence>
<dbReference type="EMBL" id="JAYKXH010000023">
    <property type="protein sequence ID" value="KAK7126140.1"/>
    <property type="molecule type" value="Genomic_DNA"/>
</dbReference>
<accession>A0AAN9GSW3</accession>
<protein>
    <submittedName>
        <fullName evidence="1">Uncharacterized protein</fullName>
    </submittedName>
</protein>
<dbReference type="AlphaFoldDB" id="A0AAN9GSW3"/>
<dbReference type="Proteomes" id="UP001364617">
    <property type="component" value="Unassembled WGS sequence"/>
</dbReference>
<gene>
    <name evidence="1" type="ORF">R3I93_021501</name>
</gene>
<reference evidence="1 2" key="1">
    <citation type="submission" date="2024-02" db="EMBL/GenBank/DDBJ databases">
        <title>Chromosome-level genome assembly of the Eurasian Minnow (Phoxinus phoxinus).</title>
        <authorList>
            <person name="Oriowo T.O."/>
            <person name="Martin S."/>
            <person name="Stange M."/>
            <person name="Chrysostomakis Y."/>
            <person name="Brown T."/>
            <person name="Winkler S."/>
            <person name="Kukowka S."/>
            <person name="Myers E.W."/>
            <person name="Bohne A."/>
        </authorList>
    </citation>
    <scope>NUCLEOTIDE SEQUENCE [LARGE SCALE GENOMIC DNA]</scope>
    <source>
        <strain evidence="1">ZFMK-TIS-60720</strain>
        <tissue evidence="1">Whole Organism</tissue>
    </source>
</reference>